<dbReference type="EMBL" id="MARB01000014">
    <property type="protein sequence ID" value="ODJ87084.1"/>
    <property type="molecule type" value="Genomic_DNA"/>
</dbReference>
<protein>
    <submittedName>
        <fullName evidence="1">Uncharacterized protein</fullName>
    </submittedName>
</protein>
<proteinExistence type="predicted"/>
<dbReference type="AlphaFoldDB" id="A0A7Z1AFF4"/>
<dbReference type="RefSeq" id="WP_069125575.1">
    <property type="nucleotide sequence ID" value="NZ_MARB01000014.1"/>
</dbReference>
<accession>A0A7Z1AFF4</accession>
<name>A0A7Z1AFF4_9GAMM</name>
<reference evidence="1 2" key="1">
    <citation type="submission" date="2016-06" db="EMBL/GenBank/DDBJ databases">
        <title>Genome sequence of endosymbiont of Candidatus Endolucinida thiodiazotropha.</title>
        <authorList>
            <person name="Poehlein A."/>
            <person name="Koenig S."/>
            <person name="Heiden S.E."/>
            <person name="Thuermer A."/>
            <person name="Voget S."/>
            <person name="Daniel R."/>
            <person name="Markert S."/>
            <person name="Gros O."/>
            <person name="Schweder T."/>
        </authorList>
    </citation>
    <scope>NUCLEOTIDE SEQUENCE [LARGE SCALE GENOMIC DNA]</scope>
    <source>
        <strain evidence="1 2">COS</strain>
    </source>
</reference>
<gene>
    <name evidence="1" type="ORF">CODIS_26010</name>
</gene>
<evidence type="ECO:0000313" key="1">
    <source>
        <dbReference type="EMBL" id="ODJ87084.1"/>
    </source>
</evidence>
<organism evidence="1 2">
    <name type="scientific">Candidatus Thiodiazotropha endolucinida</name>
    <dbReference type="NCBI Taxonomy" id="1655433"/>
    <lineage>
        <taxon>Bacteria</taxon>
        <taxon>Pseudomonadati</taxon>
        <taxon>Pseudomonadota</taxon>
        <taxon>Gammaproteobacteria</taxon>
        <taxon>Chromatiales</taxon>
        <taxon>Sedimenticolaceae</taxon>
        <taxon>Candidatus Thiodiazotropha</taxon>
    </lineage>
</organism>
<sequence length="63" mass="6541">MAAYTDNRNCTLCRVMRGLAFGGIGAAIGGYGALLFGVERSDAIYYALFGAVWRCGVDGVSAA</sequence>
<evidence type="ECO:0000313" key="2">
    <source>
        <dbReference type="Proteomes" id="UP000094769"/>
    </source>
</evidence>
<comment type="caution">
    <text evidence="1">The sequence shown here is derived from an EMBL/GenBank/DDBJ whole genome shotgun (WGS) entry which is preliminary data.</text>
</comment>
<keyword evidence="2" id="KW-1185">Reference proteome</keyword>
<dbReference type="Proteomes" id="UP000094769">
    <property type="component" value="Unassembled WGS sequence"/>
</dbReference>